<dbReference type="InterPro" id="IPR036513">
    <property type="entry name" value="STAS_dom_sf"/>
</dbReference>
<evidence type="ECO:0000313" key="4">
    <source>
        <dbReference type="Proteomes" id="UP000054010"/>
    </source>
</evidence>
<feature type="transmembrane region" description="Helical" evidence="1">
    <location>
        <begin position="28"/>
        <end position="61"/>
    </location>
</feature>
<dbReference type="InterPro" id="IPR002645">
    <property type="entry name" value="STAS_dom"/>
</dbReference>
<feature type="domain" description="STAS" evidence="2">
    <location>
        <begin position="169"/>
        <end position="280"/>
    </location>
</feature>
<reference evidence="3 4" key="1">
    <citation type="journal article" date="2011" name="J. Bacteriol.">
        <title>Draft genome sequence of the anoxygenic filamentous phototrophic bacterium Oscillochloris trichoides subsp. DG-6.</title>
        <authorList>
            <person name="Kuznetsov B.B."/>
            <person name="Ivanovsky R.N."/>
            <person name="Keppen O.I."/>
            <person name="Sukhacheva M.V."/>
            <person name="Bumazhkin B.K."/>
            <person name="Patutina E.O."/>
            <person name="Beletsky A.V."/>
            <person name="Mardanov A.V."/>
            <person name="Baslerov R.V."/>
            <person name="Panteleeva A.N."/>
            <person name="Kolganova T.V."/>
            <person name="Ravin N.V."/>
            <person name="Skryabin K.G."/>
        </authorList>
    </citation>
    <scope>NUCLEOTIDE SEQUENCE [LARGE SCALE GENOMIC DNA]</scope>
    <source>
        <strain evidence="3 4">DG-6</strain>
    </source>
</reference>
<dbReference type="Pfam" id="PF01740">
    <property type="entry name" value="STAS"/>
    <property type="match status" value="1"/>
</dbReference>
<dbReference type="HOGENOM" id="CLU_061564_0_0_0"/>
<accession>E1IEH1</accession>
<sequence>MIMLTINTVSFVLTPAFGSADFSVISYYFIINIFIAGIVLSVKMIWSVLILNIAALTLTAVLAQQFPQDSPSLLTTITNVVLLMIFATMIATLNSTTTTRTLKEVHAARAETLQANQALIESHADLERLVADRTAILSATLAEREAQAQALQEALATQERLHSLIIDLSLPIIPVRHDTLIVPLVGSLDSTRAHTLLQRVLSQIEAQRARALILDVTGLPLVDSQVAKVLLSTAEAARLLGAETTLVGIRPEVAQALVSLGVELPQLVTYATLEQALERLKREPMYAGTELRATTLTI</sequence>
<dbReference type="CDD" id="cd07041">
    <property type="entry name" value="STAS_RsbR_RsbS_like"/>
    <property type="match status" value="1"/>
</dbReference>
<keyword evidence="1" id="KW-0812">Transmembrane</keyword>
<proteinExistence type="predicted"/>
<dbReference type="AlphaFoldDB" id="E1IEH1"/>
<keyword evidence="4" id="KW-1185">Reference proteome</keyword>
<evidence type="ECO:0000256" key="1">
    <source>
        <dbReference type="SAM" id="Phobius"/>
    </source>
</evidence>
<organism evidence="3 4">
    <name type="scientific">Oscillochloris trichoides DG-6</name>
    <dbReference type="NCBI Taxonomy" id="765420"/>
    <lineage>
        <taxon>Bacteria</taxon>
        <taxon>Bacillati</taxon>
        <taxon>Chloroflexota</taxon>
        <taxon>Chloroflexia</taxon>
        <taxon>Chloroflexales</taxon>
        <taxon>Chloroflexineae</taxon>
        <taxon>Oscillochloridaceae</taxon>
        <taxon>Oscillochloris</taxon>
    </lineage>
</organism>
<protein>
    <submittedName>
        <fullName evidence="3">Anti-sigma-factor antagonist</fullName>
    </submittedName>
</protein>
<dbReference type="InterPro" id="IPR051932">
    <property type="entry name" value="Bact_StressResp_Reg"/>
</dbReference>
<keyword evidence="1" id="KW-1133">Transmembrane helix</keyword>
<gene>
    <name evidence="3" type="ORF">OSCT_1722</name>
</gene>
<dbReference type="EMBL" id="ADVR01000052">
    <property type="protein sequence ID" value="EFO80497.1"/>
    <property type="molecule type" value="Genomic_DNA"/>
</dbReference>
<comment type="caution">
    <text evidence="3">The sequence shown here is derived from an EMBL/GenBank/DDBJ whole genome shotgun (WGS) entry which is preliminary data.</text>
</comment>
<dbReference type="PROSITE" id="PS50801">
    <property type="entry name" value="STAS"/>
    <property type="match status" value="1"/>
</dbReference>
<dbReference type="eggNOG" id="COG1366">
    <property type="taxonomic scope" value="Bacteria"/>
</dbReference>
<name>E1IEH1_9CHLR</name>
<feature type="transmembrane region" description="Helical" evidence="1">
    <location>
        <begin position="73"/>
        <end position="93"/>
    </location>
</feature>
<dbReference type="Gene3D" id="3.30.750.24">
    <property type="entry name" value="STAS domain"/>
    <property type="match status" value="1"/>
</dbReference>
<evidence type="ECO:0000259" key="2">
    <source>
        <dbReference type="PROSITE" id="PS50801"/>
    </source>
</evidence>
<evidence type="ECO:0000313" key="3">
    <source>
        <dbReference type="EMBL" id="EFO80497.1"/>
    </source>
</evidence>
<keyword evidence="1" id="KW-0472">Membrane</keyword>
<dbReference type="STRING" id="765420.OSCT_1722"/>
<dbReference type="PANTHER" id="PTHR33745">
    <property type="entry name" value="RSBT ANTAGONIST PROTEIN RSBS-RELATED"/>
    <property type="match status" value="1"/>
</dbReference>
<dbReference type="PANTHER" id="PTHR33745:SF1">
    <property type="entry name" value="RSBT ANTAGONIST PROTEIN RSBS"/>
    <property type="match status" value="1"/>
</dbReference>
<dbReference type="Proteomes" id="UP000054010">
    <property type="component" value="Unassembled WGS sequence"/>
</dbReference>
<dbReference type="SUPFAM" id="SSF52091">
    <property type="entry name" value="SpoIIaa-like"/>
    <property type="match status" value="1"/>
</dbReference>